<dbReference type="SUPFAM" id="SSF54427">
    <property type="entry name" value="NTF2-like"/>
    <property type="match status" value="1"/>
</dbReference>
<dbReference type="InterPro" id="IPR013249">
    <property type="entry name" value="RNA_pol_sigma70_r4_t2"/>
</dbReference>
<dbReference type="Gene3D" id="1.10.1740.10">
    <property type="match status" value="1"/>
</dbReference>
<evidence type="ECO:0000259" key="2">
    <source>
        <dbReference type="Pfam" id="PF04542"/>
    </source>
</evidence>
<protein>
    <submittedName>
        <fullName evidence="4">RNA polymerase sigma factor SigJ</fullName>
    </submittedName>
</protein>
<dbReference type="InterPro" id="IPR052704">
    <property type="entry name" value="ECF_Sigma-70_Domain"/>
</dbReference>
<feature type="domain" description="RNA polymerase sigma-70 region 2" evidence="2">
    <location>
        <begin position="11"/>
        <end position="72"/>
    </location>
</feature>
<proteinExistence type="predicted"/>
<dbReference type="RefSeq" id="WP_378998139.1">
    <property type="nucleotide sequence ID" value="NZ_JBHSMT010000025.1"/>
</dbReference>
<dbReference type="SUPFAM" id="SSF88659">
    <property type="entry name" value="Sigma3 and sigma4 domains of RNA polymerase sigma factors"/>
    <property type="match status" value="1"/>
</dbReference>
<comment type="subunit">
    <text evidence="1">Interacts transiently with the RNA polymerase catalytic core formed by RpoA, RpoB, RpoC and RpoZ (2 alpha, 1 beta, 1 beta' and 1 omega subunit) to form the RNA polymerase holoenzyme that can initiate transcription.</text>
</comment>
<reference evidence="5" key="1">
    <citation type="journal article" date="2019" name="Int. J. Syst. Evol. Microbiol.">
        <title>The Global Catalogue of Microorganisms (GCM) 10K type strain sequencing project: providing services to taxonomists for standard genome sequencing and annotation.</title>
        <authorList>
            <consortium name="The Broad Institute Genomics Platform"/>
            <consortium name="The Broad Institute Genome Sequencing Center for Infectious Disease"/>
            <person name="Wu L."/>
            <person name="Ma J."/>
        </authorList>
    </citation>
    <scope>NUCLEOTIDE SEQUENCE [LARGE SCALE GENOMIC DNA]</scope>
    <source>
        <strain evidence="5">JCM 17066</strain>
    </source>
</reference>
<dbReference type="InterPro" id="IPR032710">
    <property type="entry name" value="NTF2-like_dom_sf"/>
</dbReference>
<dbReference type="NCBIfam" id="NF007214">
    <property type="entry name" value="PRK09636.1"/>
    <property type="match status" value="1"/>
</dbReference>
<sequence>MNLPHHPSTQFNQHRSRLFGIAYRMLSSRADAEDVLQDAYLRWHDADPPDNPEAWLVTVVTRLCIDRLRKAKLERETYTGPWLPEPLIGAAADLQSPQAIMEFASDVSTAFLMVLERLGAEQRAAFLLHEVFDVGYPEIARMLGKGEAACRQLVHRARNQVRQPAPRFAVSREAHMQLLEKFIAASQSGDHALLSDIFADDASFTADGGGKVLAVLKVLHGVERIVRLLQIIARDLGQRATYRTTEINGEPGVLRYVDGRLDAAVSFLLEAGEDNRAPRIKAAYLVRNPDKLSFA</sequence>
<keyword evidence="5" id="KW-1185">Reference proteome</keyword>
<dbReference type="Pfam" id="PF08281">
    <property type="entry name" value="Sigma70_r4_2"/>
    <property type="match status" value="1"/>
</dbReference>
<dbReference type="InterPro" id="IPR013324">
    <property type="entry name" value="RNA_pol_sigma_r3/r4-like"/>
</dbReference>
<organism evidence="4 5">
    <name type="scientific">Paraherbaspirillum soli</name>
    <dbReference type="NCBI Taxonomy" id="631222"/>
    <lineage>
        <taxon>Bacteria</taxon>
        <taxon>Pseudomonadati</taxon>
        <taxon>Pseudomonadota</taxon>
        <taxon>Betaproteobacteria</taxon>
        <taxon>Burkholderiales</taxon>
        <taxon>Oxalobacteraceae</taxon>
        <taxon>Paraherbaspirillum</taxon>
    </lineage>
</organism>
<comment type="caution">
    <text evidence="4">The sequence shown here is derived from an EMBL/GenBank/DDBJ whole genome shotgun (WGS) entry which is preliminary data.</text>
</comment>
<dbReference type="InterPro" id="IPR014284">
    <property type="entry name" value="RNA_pol_sigma-70_dom"/>
</dbReference>
<dbReference type="InterPro" id="IPR007627">
    <property type="entry name" value="RNA_pol_sigma70_r2"/>
</dbReference>
<accession>A0ABW0MDP5</accession>
<evidence type="ECO:0000313" key="5">
    <source>
        <dbReference type="Proteomes" id="UP001596045"/>
    </source>
</evidence>
<dbReference type="NCBIfam" id="TIGR02937">
    <property type="entry name" value="sigma70-ECF"/>
    <property type="match status" value="1"/>
</dbReference>
<evidence type="ECO:0000313" key="4">
    <source>
        <dbReference type="EMBL" id="MFC5475036.1"/>
    </source>
</evidence>
<dbReference type="SUPFAM" id="SSF88946">
    <property type="entry name" value="Sigma2 domain of RNA polymerase sigma factors"/>
    <property type="match status" value="1"/>
</dbReference>
<dbReference type="InterPro" id="IPR036388">
    <property type="entry name" value="WH-like_DNA-bd_sf"/>
</dbReference>
<dbReference type="PANTHER" id="PTHR30173">
    <property type="entry name" value="SIGMA 19 FACTOR"/>
    <property type="match status" value="1"/>
</dbReference>
<evidence type="ECO:0000259" key="3">
    <source>
        <dbReference type="Pfam" id="PF08281"/>
    </source>
</evidence>
<gene>
    <name evidence="4" type="primary">sigJ</name>
    <name evidence="4" type="ORF">ACFPM8_13825</name>
</gene>
<dbReference type="Pfam" id="PF04542">
    <property type="entry name" value="Sigma70_r2"/>
    <property type="match status" value="1"/>
</dbReference>
<dbReference type="EMBL" id="JBHSMT010000025">
    <property type="protein sequence ID" value="MFC5475036.1"/>
    <property type="molecule type" value="Genomic_DNA"/>
</dbReference>
<dbReference type="Proteomes" id="UP001596045">
    <property type="component" value="Unassembled WGS sequence"/>
</dbReference>
<feature type="domain" description="RNA polymerase sigma factor 70 region 4 type 2" evidence="3">
    <location>
        <begin position="110"/>
        <end position="159"/>
    </location>
</feature>
<dbReference type="Gene3D" id="1.10.10.10">
    <property type="entry name" value="Winged helix-like DNA-binding domain superfamily/Winged helix DNA-binding domain"/>
    <property type="match status" value="1"/>
</dbReference>
<name>A0ABW0MDP5_9BURK</name>
<dbReference type="InterPro" id="IPR013325">
    <property type="entry name" value="RNA_pol_sigma_r2"/>
</dbReference>
<evidence type="ECO:0000256" key="1">
    <source>
        <dbReference type="ARBA" id="ARBA00011344"/>
    </source>
</evidence>
<dbReference type="PANTHER" id="PTHR30173:SF36">
    <property type="entry name" value="ECF RNA POLYMERASE SIGMA FACTOR SIGJ"/>
    <property type="match status" value="1"/>
</dbReference>